<reference evidence="1" key="2">
    <citation type="submission" date="2023-06" db="EMBL/GenBank/DDBJ databases">
        <authorList>
            <person name="Ma L."/>
            <person name="Liu K.-W."/>
            <person name="Li Z."/>
            <person name="Hsiao Y.-Y."/>
            <person name="Qi Y."/>
            <person name="Fu T."/>
            <person name="Tang G."/>
            <person name="Zhang D."/>
            <person name="Sun W.-H."/>
            <person name="Liu D.-K."/>
            <person name="Li Y."/>
            <person name="Chen G.-Z."/>
            <person name="Liu X.-D."/>
            <person name="Liao X.-Y."/>
            <person name="Jiang Y.-T."/>
            <person name="Yu X."/>
            <person name="Hao Y."/>
            <person name="Huang J."/>
            <person name="Zhao X.-W."/>
            <person name="Ke S."/>
            <person name="Chen Y.-Y."/>
            <person name="Wu W.-L."/>
            <person name="Hsu J.-L."/>
            <person name="Lin Y.-F."/>
            <person name="Huang M.-D."/>
            <person name="Li C.-Y."/>
            <person name="Huang L."/>
            <person name="Wang Z.-W."/>
            <person name="Zhao X."/>
            <person name="Zhong W.-Y."/>
            <person name="Peng D.-H."/>
            <person name="Ahmad S."/>
            <person name="Lan S."/>
            <person name="Zhang J.-S."/>
            <person name="Tsai W.-C."/>
            <person name="Van De Peer Y."/>
            <person name="Liu Z.-J."/>
        </authorList>
    </citation>
    <scope>NUCLEOTIDE SEQUENCE</scope>
    <source>
        <strain evidence="1">SCP</strain>
        <tissue evidence="1">Leaves</tissue>
    </source>
</reference>
<evidence type="ECO:0000313" key="1">
    <source>
        <dbReference type="EMBL" id="KAK1258259.1"/>
    </source>
</evidence>
<dbReference type="AlphaFoldDB" id="A0AAV9A1H8"/>
<proteinExistence type="predicted"/>
<organism evidence="1 2">
    <name type="scientific">Acorus gramineus</name>
    <name type="common">Dwarf sweet flag</name>
    <dbReference type="NCBI Taxonomy" id="55184"/>
    <lineage>
        <taxon>Eukaryota</taxon>
        <taxon>Viridiplantae</taxon>
        <taxon>Streptophyta</taxon>
        <taxon>Embryophyta</taxon>
        <taxon>Tracheophyta</taxon>
        <taxon>Spermatophyta</taxon>
        <taxon>Magnoliopsida</taxon>
        <taxon>Liliopsida</taxon>
        <taxon>Acoraceae</taxon>
        <taxon>Acorus</taxon>
    </lineage>
</organism>
<comment type="caution">
    <text evidence="1">The sequence shown here is derived from an EMBL/GenBank/DDBJ whole genome shotgun (WGS) entry which is preliminary data.</text>
</comment>
<dbReference type="EMBL" id="JAUJYN010000022">
    <property type="protein sequence ID" value="KAK1258259.1"/>
    <property type="molecule type" value="Genomic_DNA"/>
</dbReference>
<name>A0AAV9A1H8_ACOGR</name>
<accession>A0AAV9A1H8</accession>
<dbReference type="Proteomes" id="UP001179952">
    <property type="component" value="Unassembled WGS sequence"/>
</dbReference>
<reference evidence="1" key="1">
    <citation type="journal article" date="2023" name="Nat. Commun.">
        <title>Diploid and tetraploid genomes of Acorus and the evolution of monocots.</title>
        <authorList>
            <person name="Ma L."/>
            <person name="Liu K.W."/>
            <person name="Li Z."/>
            <person name="Hsiao Y.Y."/>
            <person name="Qi Y."/>
            <person name="Fu T."/>
            <person name="Tang G.D."/>
            <person name="Zhang D."/>
            <person name="Sun W.H."/>
            <person name="Liu D.K."/>
            <person name="Li Y."/>
            <person name="Chen G.Z."/>
            <person name="Liu X.D."/>
            <person name="Liao X.Y."/>
            <person name="Jiang Y.T."/>
            <person name="Yu X."/>
            <person name="Hao Y."/>
            <person name="Huang J."/>
            <person name="Zhao X.W."/>
            <person name="Ke S."/>
            <person name="Chen Y.Y."/>
            <person name="Wu W.L."/>
            <person name="Hsu J.L."/>
            <person name="Lin Y.F."/>
            <person name="Huang M.D."/>
            <person name="Li C.Y."/>
            <person name="Huang L."/>
            <person name="Wang Z.W."/>
            <person name="Zhao X."/>
            <person name="Zhong W.Y."/>
            <person name="Peng D.H."/>
            <person name="Ahmad S."/>
            <person name="Lan S."/>
            <person name="Zhang J.S."/>
            <person name="Tsai W.C."/>
            <person name="Van de Peer Y."/>
            <person name="Liu Z.J."/>
        </authorList>
    </citation>
    <scope>NUCLEOTIDE SEQUENCE</scope>
    <source>
        <strain evidence="1">SCP</strain>
    </source>
</reference>
<gene>
    <name evidence="1" type="ORF">QJS04_geneDACA025022</name>
</gene>
<sequence length="64" mass="7499">MNKVKQSGLWPLVEYNFMTLNSPVITTMVERWHPETNSFHLLSIWGDDHHTRRCDANSRHSGYG</sequence>
<keyword evidence="2" id="KW-1185">Reference proteome</keyword>
<evidence type="ECO:0000313" key="2">
    <source>
        <dbReference type="Proteomes" id="UP001179952"/>
    </source>
</evidence>
<protein>
    <submittedName>
        <fullName evidence="1">Uncharacterized protein</fullName>
    </submittedName>
</protein>